<dbReference type="EMBL" id="NEXX01000003">
    <property type="protein sequence ID" value="OUY07031.1"/>
    <property type="molecule type" value="Genomic_DNA"/>
</dbReference>
<feature type="region of interest" description="Disordered" evidence="1">
    <location>
        <begin position="1"/>
        <end position="25"/>
    </location>
</feature>
<dbReference type="AlphaFoldDB" id="A0A1Z9YXU4"/>
<proteinExistence type="predicted"/>
<sequence>MNAIVTPQPDPKKNGSKAELPEKLPTTRSRVAMDLCNAYALGAADLEWAHYMVGDLKDKFFELRECMQKNYHIHEIHFEKLTAFFKMYEFFLEERQRCHQEIAEKYSEESKQLPSQPLGRS</sequence>
<evidence type="ECO:0000313" key="3">
    <source>
        <dbReference type="Proteomes" id="UP000196536"/>
    </source>
</evidence>
<organism evidence="2 3">
    <name type="scientific">Acinetobacter populi</name>
    <dbReference type="NCBI Taxonomy" id="1582270"/>
    <lineage>
        <taxon>Bacteria</taxon>
        <taxon>Pseudomonadati</taxon>
        <taxon>Pseudomonadota</taxon>
        <taxon>Gammaproteobacteria</taxon>
        <taxon>Moraxellales</taxon>
        <taxon>Moraxellaceae</taxon>
        <taxon>Acinetobacter</taxon>
    </lineage>
</organism>
<keyword evidence="3" id="KW-1185">Reference proteome</keyword>
<evidence type="ECO:0000313" key="2">
    <source>
        <dbReference type="EMBL" id="OUY07031.1"/>
    </source>
</evidence>
<dbReference type="Proteomes" id="UP000196536">
    <property type="component" value="Unassembled WGS sequence"/>
</dbReference>
<name>A0A1Z9YXU4_9GAMM</name>
<evidence type="ECO:0000256" key="1">
    <source>
        <dbReference type="SAM" id="MobiDB-lite"/>
    </source>
</evidence>
<gene>
    <name evidence="2" type="ORF">CAP51_10080</name>
</gene>
<reference evidence="2 3" key="1">
    <citation type="submission" date="2017-05" db="EMBL/GenBank/DDBJ databases">
        <title>Acinetobacter populi ANC 5415 (= PBJ7), whole genome shotgun sequencing project.</title>
        <authorList>
            <person name="Nemec A."/>
            <person name="Radolfova-Krizova L."/>
        </authorList>
    </citation>
    <scope>NUCLEOTIDE SEQUENCE [LARGE SCALE GENOMIC DNA]</scope>
    <source>
        <strain evidence="2 3">PBJ7</strain>
    </source>
</reference>
<dbReference type="RefSeq" id="WP_087620632.1">
    <property type="nucleotide sequence ID" value="NZ_NEXX01000003.1"/>
</dbReference>
<accession>A0A1Z9YXU4</accession>
<protein>
    <submittedName>
        <fullName evidence="2">Uncharacterized protein</fullName>
    </submittedName>
</protein>
<comment type="caution">
    <text evidence="2">The sequence shown here is derived from an EMBL/GenBank/DDBJ whole genome shotgun (WGS) entry which is preliminary data.</text>
</comment>